<dbReference type="Proteomes" id="UP001175228">
    <property type="component" value="Unassembled WGS sequence"/>
</dbReference>
<organism evidence="2 3">
    <name type="scientific">Armillaria luteobubalina</name>
    <dbReference type="NCBI Taxonomy" id="153913"/>
    <lineage>
        <taxon>Eukaryota</taxon>
        <taxon>Fungi</taxon>
        <taxon>Dikarya</taxon>
        <taxon>Basidiomycota</taxon>
        <taxon>Agaricomycotina</taxon>
        <taxon>Agaricomycetes</taxon>
        <taxon>Agaricomycetidae</taxon>
        <taxon>Agaricales</taxon>
        <taxon>Marasmiineae</taxon>
        <taxon>Physalacriaceae</taxon>
        <taxon>Armillaria</taxon>
    </lineage>
</organism>
<keyword evidence="1" id="KW-0472">Membrane</keyword>
<gene>
    <name evidence="2" type="ORF">EDD18DRAFT_1180590</name>
</gene>
<keyword evidence="3" id="KW-1185">Reference proteome</keyword>
<keyword evidence="1" id="KW-0812">Transmembrane</keyword>
<evidence type="ECO:0000256" key="1">
    <source>
        <dbReference type="SAM" id="Phobius"/>
    </source>
</evidence>
<reference evidence="2" key="1">
    <citation type="submission" date="2023-06" db="EMBL/GenBank/DDBJ databases">
        <authorList>
            <consortium name="Lawrence Berkeley National Laboratory"/>
            <person name="Ahrendt S."/>
            <person name="Sahu N."/>
            <person name="Indic B."/>
            <person name="Wong-Bajracharya J."/>
            <person name="Merenyi Z."/>
            <person name="Ke H.-M."/>
            <person name="Monk M."/>
            <person name="Kocsube S."/>
            <person name="Drula E."/>
            <person name="Lipzen A."/>
            <person name="Balint B."/>
            <person name="Henrissat B."/>
            <person name="Andreopoulos B."/>
            <person name="Martin F.M."/>
            <person name="Harder C.B."/>
            <person name="Rigling D."/>
            <person name="Ford K.L."/>
            <person name="Foster G.D."/>
            <person name="Pangilinan J."/>
            <person name="Papanicolaou A."/>
            <person name="Barry K."/>
            <person name="LaButti K."/>
            <person name="Viragh M."/>
            <person name="Koriabine M."/>
            <person name="Yan M."/>
            <person name="Riley R."/>
            <person name="Champramary S."/>
            <person name="Plett K.L."/>
            <person name="Tsai I.J."/>
            <person name="Slot J."/>
            <person name="Sipos G."/>
            <person name="Plett J."/>
            <person name="Nagy L.G."/>
            <person name="Grigoriev I.V."/>
        </authorList>
    </citation>
    <scope>NUCLEOTIDE SEQUENCE</scope>
    <source>
        <strain evidence="2">HWK02</strain>
    </source>
</reference>
<dbReference type="AlphaFoldDB" id="A0AA39PYV9"/>
<evidence type="ECO:0000313" key="3">
    <source>
        <dbReference type="Proteomes" id="UP001175228"/>
    </source>
</evidence>
<comment type="caution">
    <text evidence="2">The sequence shown here is derived from an EMBL/GenBank/DDBJ whole genome shotgun (WGS) entry which is preliminary data.</text>
</comment>
<sequence length="133" mass="14917">MTYYLLVTKLIQSYSVVALLSFVLLFVFPHQTFYGTPTVIVAKLYANNVYMVLNSRIRIIGGRDTYTSSTDMNITSTMIRDTTQSTEGTPPTDRFQLEGRVSVFAITSEVFNDDHEMGKEKNKSHGSSISLSV</sequence>
<keyword evidence="1" id="KW-1133">Transmembrane helix</keyword>
<protein>
    <submittedName>
        <fullName evidence="2">Uncharacterized protein</fullName>
    </submittedName>
</protein>
<proteinExistence type="predicted"/>
<dbReference type="EMBL" id="JAUEPU010000026">
    <property type="protein sequence ID" value="KAK0493075.1"/>
    <property type="molecule type" value="Genomic_DNA"/>
</dbReference>
<accession>A0AA39PYV9</accession>
<name>A0AA39PYV9_9AGAR</name>
<feature type="transmembrane region" description="Helical" evidence="1">
    <location>
        <begin position="7"/>
        <end position="28"/>
    </location>
</feature>
<evidence type="ECO:0000313" key="2">
    <source>
        <dbReference type="EMBL" id="KAK0493075.1"/>
    </source>
</evidence>